<evidence type="ECO:0000313" key="2">
    <source>
        <dbReference type="EMBL" id="CAB5061953.1"/>
    </source>
</evidence>
<reference evidence="2" key="1">
    <citation type="submission" date="2020-05" db="EMBL/GenBank/DDBJ databases">
        <authorList>
            <person name="Chiriac C."/>
            <person name="Salcher M."/>
            <person name="Ghai R."/>
            <person name="Kavagutti S V."/>
        </authorList>
    </citation>
    <scope>NUCLEOTIDE SEQUENCE</scope>
</reference>
<accession>A0A6J7U7M3</accession>
<name>A0A6J7U7M3_9ZZZZ</name>
<proteinExistence type="predicted"/>
<organism evidence="2">
    <name type="scientific">freshwater metagenome</name>
    <dbReference type="NCBI Taxonomy" id="449393"/>
    <lineage>
        <taxon>unclassified sequences</taxon>
        <taxon>metagenomes</taxon>
        <taxon>ecological metagenomes</taxon>
    </lineage>
</organism>
<dbReference type="SUPFAM" id="SSF52540">
    <property type="entry name" value="P-loop containing nucleoside triphosphate hydrolases"/>
    <property type="match status" value="1"/>
</dbReference>
<sequence length="237" mass="27666">MAGMPMEYLNIHTKNFTNFRNENNLPTLNMRGRVVGAVRKLSGRNAWRNINYFSDSSWRAYLNRAAELNTTPNGVFGIKMHWNQYDEHMLQRGLTADHWGAPIKWVRISRDNEVRQAISLVRAEQSNQWNSNMSATNEPVYNEQEIVNALHTISSANKSWDRYFAEHHINPLHLTYEQLTREMDLTVRRIMAHINTNIENVPAPQTKRQSDGASAQWERQFLEARPEFKSRAATIER</sequence>
<gene>
    <name evidence="2" type="ORF">UFOPK4345_00409</name>
</gene>
<evidence type="ECO:0000259" key="1">
    <source>
        <dbReference type="Pfam" id="PF09037"/>
    </source>
</evidence>
<dbReference type="Gene3D" id="3.40.50.300">
    <property type="entry name" value="P-loop containing nucleotide triphosphate hydrolases"/>
    <property type="match status" value="1"/>
</dbReference>
<dbReference type="InterPro" id="IPR024628">
    <property type="entry name" value="Sulfotransferase_Stf0_dom"/>
</dbReference>
<dbReference type="AlphaFoldDB" id="A0A6J7U7M3"/>
<protein>
    <submittedName>
        <fullName evidence="2">Unannotated protein</fullName>
    </submittedName>
</protein>
<dbReference type="InterPro" id="IPR027417">
    <property type="entry name" value="P-loop_NTPase"/>
</dbReference>
<feature type="domain" description="Sulphotransferase Stf0" evidence="1">
    <location>
        <begin position="59"/>
        <end position="221"/>
    </location>
</feature>
<dbReference type="Pfam" id="PF09037">
    <property type="entry name" value="Sulphotransf"/>
    <property type="match status" value="1"/>
</dbReference>
<dbReference type="EMBL" id="CAFBQV010000044">
    <property type="protein sequence ID" value="CAB5061953.1"/>
    <property type="molecule type" value="Genomic_DNA"/>
</dbReference>